<dbReference type="PROSITE" id="PS51318">
    <property type="entry name" value="TAT"/>
    <property type="match status" value="1"/>
</dbReference>
<dbReference type="InterPro" id="IPR005200">
    <property type="entry name" value="Endo-beta-glucanase"/>
</dbReference>
<organism evidence="12">
    <name type="scientific">Kitasatospora camelliae</name>
    <dbReference type="NCBI Taxonomy" id="3156397"/>
    <lineage>
        <taxon>Bacteria</taxon>
        <taxon>Bacillati</taxon>
        <taxon>Actinomycetota</taxon>
        <taxon>Actinomycetes</taxon>
        <taxon>Kitasatosporales</taxon>
        <taxon>Streptomycetaceae</taxon>
        <taxon>Kitasatospora</taxon>
    </lineage>
</organism>
<evidence type="ECO:0000256" key="9">
    <source>
        <dbReference type="SAM" id="MobiDB-lite"/>
    </source>
</evidence>
<dbReference type="GO" id="GO:0052861">
    <property type="term" value="F:endo-1,3(4)-beta-glucanase activity"/>
    <property type="evidence" value="ECO:0007669"/>
    <property type="project" value="InterPro"/>
</dbReference>
<dbReference type="PANTHER" id="PTHR31983:SF0">
    <property type="entry name" value="GLUCAN ENDO-1,3-BETA-D-GLUCOSIDASE 2"/>
    <property type="match status" value="1"/>
</dbReference>
<dbReference type="PROSITE" id="PS52008">
    <property type="entry name" value="GH81"/>
    <property type="match status" value="1"/>
</dbReference>
<evidence type="ECO:0000256" key="10">
    <source>
        <dbReference type="SAM" id="SignalP"/>
    </source>
</evidence>
<evidence type="ECO:0000256" key="3">
    <source>
        <dbReference type="ARBA" id="ARBA00012780"/>
    </source>
</evidence>
<dbReference type="EMBL" id="CP159872">
    <property type="protein sequence ID" value="XCM83826.1"/>
    <property type="molecule type" value="Genomic_DNA"/>
</dbReference>
<keyword evidence="7" id="KW-0961">Cell wall biogenesis/degradation</keyword>
<protein>
    <recommendedName>
        <fullName evidence="3">glucan endo-1,3-beta-D-glucosidase</fullName>
        <ecNumber evidence="3">3.2.1.39</ecNumber>
    </recommendedName>
</protein>
<keyword evidence="5" id="KW-0119">Carbohydrate metabolism</keyword>
<keyword evidence="8" id="KW-0624">Polysaccharide degradation</keyword>
<reference evidence="12" key="1">
    <citation type="submission" date="2024-06" db="EMBL/GenBank/DDBJ databases">
        <title>The genome sequences of Kitasatospora sp. strain HUAS MG31.</title>
        <authorList>
            <person name="Mo P."/>
        </authorList>
    </citation>
    <scope>NUCLEOTIDE SEQUENCE</scope>
    <source>
        <strain evidence="12">HUAS MG31</strain>
    </source>
</reference>
<feature type="domain" description="Glycosyl hydrolase family 81 C-terminal" evidence="11">
    <location>
        <begin position="391"/>
        <end position="707"/>
    </location>
</feature>
<feature type="compositionally biased region" description="Low complexity" evidence="9">
    <location>
        <begin position="773"/>
        <end position="835"/>
    </location>
</feature>
<evidence type="ECO:0000259" key="11">
    <source>
        <dbReference type="Pfam" id="PF17652"/>
    </source>
</evidence>
<evidence type="ECO:0000256" key="8">
    <source>
        <dbReference type="ARBA" id="ARBA00023326"/>
    </source>
</evidence>
<feature type="compositionally biased region" description="Low complexity" evidence="9">
    <location>
        <begin position="991"/>
        <end position="1009"/>
    </location>
</feature>
<gene>
    <name evidence="12" type="ORF">ABWK59_35375</name>
</gene>
<evidence type="ECO:0000256" key="6">
    <source>
        <dbReference type="ARBA" id="ARBA00023295"/>
    </source>
</evidence>
<sequence length="1161" mass="120401">MSGDRRFLRAGAVGLVAALLGAALAALGPQTVASADTVGAGSYTTQTPGPLPSGCGNLSTNPRQWVTANAPAGAVPTNDWWSSILWKKTNCAYGEPLFAHPLGFRAQSAGLGFSYTITPAISGSGTGVGEYHFPYSEDFVAGVTGLGAPEVKVDGWSDWTVSPYFSDGARTVRATIGEGLPFAYFQVAGGDAQISVVPGASAAVWSNTGSSIGYTIKGHDYVAYAPAGATWSVNGSAITSSLAGKGYFSIAVLPTTPSTPASERAALAATYGQYAHSHVTGSTVAYRYDEASGTVTTDYRFTTVAREGTETGTVAALLPHQWRYLAGGSPLPQTYVSGRGALKVLAGISSFTTSMVYHGVLPEVPAVGDGSGTDATTLQNYLNAEKADPTKQVSDDTYWTGKGLGRAARIAEIADQTGNTAVRDSALTAIKSKLTDWFTASQGKTAHLFYYDRNWGTLIGYPASYGSDQELNDHHFHYGYFVAAAATLAKFDPAWAANGQYGGMVDLLIRDANNYDRSDTRFPYLRDFDIYDGHDWASGHGSFAAGNNQESSSEGMNFDNGLIQWGEVTGNRAVRDAGIYMYTTQAAAIQDYWFDSSHQNYPSTFPHDEVGMVWGDGGAYATWFSSAPEQIQGINLLPVTGGHLYLGYDPAYVKADYQDMLTNSGHTRPTIWTDIWYEFLALGDGDKALAAFRADNSFTSEEGESKAHTFHWIRNLAALGTVDTAVTADSPLASVFVKNGARTYVAANITANSRTVHFSDGTTVNVPPGKTVATGANTWSGGSATGGSSPTGDPTATASPSGSASPSTSASPTGSPSGSTSASPLPTGGTGSSPTLYLQGDGSLTGTTQAASTAIVASVGGANHDGTPSSPLTMTATGLNLTYSGGTTGFDLVVDANNAVGNATQLRLSYDCTGDGNWNRVETYHYYATDPVPGWEHYTQTAGLASATGTPCELVNGTVKAEIWNALGNAPTTLGTGNGSVLNLPYTATTGSTASPSATDGTGGTSSPTLHAQGDGTLTAATRVAGSAVITSAGGANHDGTPSSPLTMTATGLNLTYSGGTTGFDLVVDANNAVGNATQLRLSYDCTGDGSWDRVETYRYYATDPVAGWEHYTQTTGLESVTGAACNLTGGTVRAEIWNALGTNPSALGTGNLTVLRLPYS</sequence>
<accession>A0AAU8K6Z1</accession>
<dbReference type="GO" id="GO:0000272">
    <property type="term" value="P:polysaccharide catabolic process"/>
    <property type="evidence" value="ECO:0007669"/>
    <property type="project" value="UniProtKB-KW"/>
</dbReference>
<feature type="signal peptide" evidence="10">
    <location>
        <begin position="1"/>
        <end position="25"/>
    </location>
</feature>
<dbReference type="InterPro" id="IPR006311">
    <property type="entry name" value="TAT_signal"/>
</dbReference>
<dbReference type="Pfam" id="PF17652">
    <property type="entry name" value="Glyco_hydro81C"/>
    <property type="match status" value="1"/>
</dbReference>
<evidence type="ECO:0000256" key="5">
    <source>
        <dbReference type="ARBA" id="ARBA00023277"/>
    </source>
</evidence>
<evidence type="ECO:0000313" key="12">
    <source>
        <dbReference type="EMBL" id="XCM83826.1"/>
    </source>
</evidence>
<keyword evidence="4 12" id="KW-0378">Hydrolase</keyword>
<dbReference type="GO" id="GO:0042973">
    <property type="term" value="F:glucan endo-1,3-beta-D-glucosidase activity"/>
    <property type="evidence" value="ECO:0007669"/>
    <property type="project" value="UniProtKB-EC"/>
</dbReference>
<feature type="region of interest" description="Disordered" evidence="9">
    <location>
        <begin position="991"/>
        <end position="1014"/>
    </location>
</feature>
<feature type="region of interest" description="Disordered" evidence="9">
    <location>
        <begin position="758"/>
        <end position="844"/>
    </location>
</feature>
<dbReference type="KEGG" id="kcm:ABWK59_35375"/>
<proteinExistence type="inferred from homology"/>
<keyword evidence="6" id="KW-0326">Glycosidase</keyword>
<dbReference type="GO" id="GO:0071555">
    <property type="term" value="P:cell wall organization"/>
    <property type="evidence" value="ECO:0007669"/>
    <property type="project" value="UniProtKB-KW"/>
</dbReference>
<name>A0AAU8K6Z1_9ACTN</name>
<dbReference type="RefSeq" id="WP_354644764.1">
    <property type="nucleotide sequence ID" value="NZ_CP159872.1"/>
</dbReference>
<dbReference type="PANTHER" id="PTHR31983">
    <property type="entry name" value="ENDO-1,3(4)-BETA-GLUCANASE 1"/>
    <property type="match status" value="1"/>
</dbReference>
<comment type="similarity">
    <text evidence="2">Belongs to the glycosyl hydrolase 81 family.</text>
</comment>
<keyword evidence="10" id="KW-0732">Signal</keyword>
<dbReference type="EC" id="3.2.1.39" evidence="3"/>
<dbReference type="InterPro" id="IPR040720">
    <property type="entry name" value="GH81_C"/>
</dbReference>
<comment type="catalytic activity">
    <reaction evidence="1">
        <text>Hydrolysis of (1-&gt;3)-beta-D-glucosidic linkages in (1-&gt;3)-beta-D-glucans.</text>
        <dbReference type="EC" id="3.2.1.39"/>
    </reaction>
</comment>
<evidence type="ECO:0000256" key="2">
    <source>
        <dbReference type="ARBA" id="ARBA00010730"/>
    </source>
</evidence>
<evidence type="ECO:0000256" key="1">
    <source>
        <dbReference type="ARBA" id="ARBA00000382"/>
    </source>
</evidence>
<dbReference type="Gene3D" id="2.70.98.30">
    <property type="entry name" value="Golgi alpha-mannosidase II, domain 4"/>
    <property type="match status" value="1"/>
</dbReference>
<evidence type="ECO:0000256" key="7">
    <source>
        <dbReference type="ARBA" id="ARBA00023316"/>
    </source>
</evidence>
<dbReference type="AlphaFoldDB" id="A0AAU8K6Z1"/>
<feature type="chain" id="PRO_5043537914" description="glucan endo-1,3-beta-D-glucosidase" evidence="10">
    <location>
        <begin position="26"/>
        <end position="1161"/>
    </location>
</feature>
<evidence type="ECO:0000256" key="4">
    <source>
        <dbReference type="ARBA" id="ARBA00022801"/>
    </source>
</evidence>